<proteinExistence type="predicted"/>
<accession>A0A0A9AU73</accession>
<evidence type="ECO:0000313" key="1">
    <source>
        <dbReference type="EMBL" id="JAD52475.1"/>
    </source>
</evidence>
<reference evidence="1" key="1">
    <citation type="submission" date="2014-09" db="EMBL/GenBank/DDBJ databases">
        <authorList>
            <person name="Magalhaes I.L.F."/>
            <person name="Oliveira U."/>
            <person name="Santos F.R."/>
            <person name="Vidigal T.H.D.A."/>
            <person name="Brescovit A.D."/>
            <person name="Santos A.J."/>
        </authorList>
    </citation>
    <scope>NUCLEOTIDE SEQUENCE</scope>
    <source>
        <tissue evidence="1">Shoot tissue taken approximately 20 cm above the soil surface</tissue>
    </source>
</reference>
<sequence length="21" mass="2474">MVFLKIDKEVFYLLVSSSINK</sequence>
<dbReference type="AlphaFoldDB" id="A0A0A9AU73"/>
<protein>
    <submittedName>
        <fullName evidence="1">Uncharacterized protein</fullName>
    </submittedName>
</protein>
<dbReference type="EMBL" id="GBRH01245420">
    <property type="protein sequence ID" value="JAD52475.1"/>
    <property type="molecule type" value="Transcribed_RNA"/>
</dbReference>
<name>A0A0A9AU73_ARUDO</name>
<organism evidence="1">
    <name type="scientific">Arundo donax</name>
    <name type="common">Giant reed</name>
    <name type="synonym">Donax arundinaceus</name>
    <dbReference type="NCBI Taxonomy" id="35708"/>
    <lineage>
        <taxon>Eukaryota</taxon>
        <taxon>Viridiplantae</taxon>
        <taxon>Streptophyta</taxon>
        <taxon>Embryophyta</taxon>
        <taxon>Tracheophyta</taxon>
        <taxon>Spermatophyta</taxon>
        <taxon>Magnoliopsida</taxon>
        <taxon>Liliopsida</taxon>
        <taxon>Poales</taxon>
        <taxon>Poaceae</taxon>
        <taxon>PACMAD clade</taxon>
        <taxon>Arundinoideae</taxon>
        <taxon>Arundineae</taxon>
        <taxon>Arundo</taxon>
    </lineage>
</organism>
<reference evidence="1" key="2">
    <citation type="journal article" date="2015" name="Data Brief">
        <title>Shoot transcriptome of the giant reed, Arundo donax.</title>
        <authorList>
            <person name="Barrero R.A."/>
            <person name="Guerrero F.D."/>
            <person name="Moolhuijzen P."/>
            <person name="Goolsby J.A."/>
            <person name="Tidwell J."/>
            <person name="Bellgard S.E."/>
            <person name="Bellgard M.I."/>
        </authorList>
    </citation>
    <scope>NUCLEOTIDE SEQUENCE</scope>
    <source>
        <tissue evidence="1">Shoot tissue taken approximately 20 cm above the soil surface</tissue>
    </source>
</reference>